<organism evidence="1 2">
    <name type="scientific">Desulfocucumis palustris</name>
    <dbReference type="NCBI Taxonomy" id="1898651"/>
    <lineage>
        <taxon>Bacteria</taxon>
        <taxon>Bacillati</taxon>
        <taxon>Bacillota</taxon>
        <taxon>Clostridia</taxon>
        <taxon>Eubacteriales</taxon>
        <taxon>Desulfocucumaceae</taxon>
        <taxon>Desulfocucumis</taxon>
    </lineage>
</organism>
<keyword evidence="2" id="KW-1185">Reference proteome</keyword>
<reference evidence="2" key="1">
    <citation type="submission" date="2018-02" db="EMBL/GenBank/DDBJ databases">
        <title>Genome sequence of Desulfocucumis palustris strain NAW-5.</title>
        <authorList>
            <person name="Watanabe M."/>
            <person name="Kojima H."/>
            <person name="Fukui M."/>
        </authorList>
    </citation>
    <scope>NUCLEOTIDE SEQUENCE [LARGE SCALE GENOMIC DNA]</scope>
    <source>
        <strain evidence="2">NAW-5</strain>
    </source>
</reference>
<accession>A0A2L2XKH4</accession>
<sequence length="38" mass="4260">MGKLYIYSYYFNSGFYCHLSGTVAGRSIIFSALEGLVM</sequence>
<name>A0A2L2XKH4_9FIRM</name>
<gene>
    <name evidence="1" type="ORF">DCCM_3906</name>
</gene>
<comment type="caution">
    <text evidence="1">The sequence shown here is derived from an EMBL/GenBank/DDBJ whole genome shotgun (WGS) entry which is preliminary data.</text>
</comment>
<protein>
    <submittedName>
        <fullName evidence="1">Uncharacterized protein</fullName>
    </submittedName>
</protein>
<dbReference type="EMBL" id="BFAV01000150">
    <property type="protein sequence ID" value="GBF34786.1"/>
    <property type="molecule type" value="Genomic_DNA"/>
</dbReference>
<dbReference type="Proteomes" id="UP000239549">
    <property type="component" value="Unassembled WGS sequence"/>
</dbReference>
<dbReference type="AlphaFoldDB" id="A0A2L2XKH4"/>
<evidence type="ECO:0000313" key="2">
    <source>
        <dbReference type="Proteomes" id="UP000239549"/>
    </source>
</evidence>
<proteinExistence type="predicted"/>
<evidence type="ECO:0000313" key="1">
    <source>
        <dbReference type="EMBL" id="GBF34786.1"/>
    </source>
</evidence>